<evidence type="ECO:0000259" key="7">
    <source>
        <dbReference type="PROSITE" id="PS50600"/>
    </source>
</evidence>
<dbReference type="GO" id="GO:0016926">
    <property type="term" value="P:protein desumoylation"/>
    <property type="evidence" value="ECO:0007669"/>
    <property type="project" value="TreeGrafter"/>
</dbReference>
<keyword evidence="2" id="KW-0597">Phosphoprotein</keyword>
<dbReference type="EC" id="3.4.22.68" evidence="8"/>
<dbReference type="GO" id="GO:0005634">
    <property type="term" value="C:nucleus"/>
    <property type="evidence" value="ECO:0007669"/>
    <property type="project" value="TreeGrafter"/>
</dbReference>
<evidence type="ECO:0000256" key="3">
    <source>
        <dbReference type="ARBA" id="ARBA00022670"/>
    </source>
</evidence>
<accession>A0AAF0IV37</accession>
<gene>
    <name evidence="8" type="ORF">MOBT1_000268</name>
</gene>
<comment type="similarity">
    <text evidence="1">Belongs to the peptidase C48 family.</text>
</comment>
<feature type="compositionally biased region" description="Polar residues" evidence="6">
    <location>
        <begin position="86"/>
        <end position="97"/>
    </location>
</feature>
<dbReference type="PANTHER" id="PTHR46896:SF3">
    <property type="entry name" value="FI06413P-RELATED"/>
    <property type="match status" value="1"/>
</dbReference>
<dbReference type="InterPro" id="IPR051947">
    <property type="entry name" value="Sentrin-specific_protease"/>
</dbReference>
<dbReference type="GO" id="GO:0070139">
    <property type="term" value="F:SUMO-specific endopeptidase activity"/>
    <property type="evidence" value="ECO:0007669"/>
    <property type="project" value="TreeGrafter"/>
</dbReference>
<dbReference type="Proteomes" id="UP001214603">
    <property type="component" value="Chromosome 1"/>
</dbReference>
<evidence type="ECO:0000313" key="8">
    <source>
        <dbReference type="EMBL" id="WFD01596.1"/>
    </source>
</evidence>
<name>A0AAF0IV37_9BASI</name>
<evidence type="ECO:0000313" key="9">
    <source>
        <dbReference type="Proteomes" id="UP001214603"/>
    </source>
</evidence>
<feature type="compositionally biased region" description="Basic and acidic residues" evidence="6">
    <location>
        <begin position="350"/>
        <end position="361"/>
    </location>
</feature>
<dbReference type="PANTHER" id="PTHR46896">
    <property type="entry name" value="SENTRIN-SPECIFIC PROTEASE"/>
    <property type="match status" value="1"/>
</dbReference>
<protein>
    <submittedName>
        <fullName evidence="8">Ulp1 peptidase</fullName>
        <ecNumber evidence="8">3.4.22.68</ecNumber>
    </submittedName>
</protein>
<feature type="compositionally biased region" description="Low complexity" evidence="6">
    <location>
        <begin position="123"/>
        <end position="136"/>
    </location>
</feature>
<keyword evidence="9" id="KW-1185">Reference proteome</keyword>
<dbReference type="InterPro" id="IPR003653">
    <property type="entry name" value="Peptidase_C48_C"/>
</dbReference>
<proteinExistence type="inferred from homology"/>
<dbReference type="AlphaFoldDB" id="A0AAF0IV37"/>
<keyword evidence="4" id="KW-0833">Ubl conjugation pathway</keyword>
<feature type="domain" description="Ubiquitin-like protease family profile" evidence="7">
    <location>
        <begin position="388"/>
        <end position="625"/>
    </location>
</feature>
<evidence type="ECO:0000256" key="1">
    <source>
        <dbReference type="ARBA" id="ARBA00005234"/>
    </source>
</evidence>
<dbReference type="PROSITE" id="PS50600">
    <property type="entry name" value="ULP_PROTEASE"/>
    <property type="match status" value="1"/>
</dbReference>
<feature type="compositionally biased region" description="Polar residues" evidence="6">
    <location>
        <begin position="512"/>
        <end position="524"/>
    </location>
</feature>
<dbReference type="GO" id="GO:0006508">
    <property type="term" value="P:proteolysis"/>
    <property type="evidence" value="ECO:0007669"/>
    <property type="project" value="UniProtKB-KW"/>
</dbReference>
<evidence type="ECO:0000256" key="2">
    <source>
        <dbReference type="ARBA" id="ARBA00022553"/>
    </source>
</evidence>
<feature type="region of interest" description="Disordered" evidence="6">
    <location>
        <begin position="314"/>
        <end position="378"/>
    </location>
</feature>
<organism evidence="8 9">
    <name type="scientific">Malassezia obtusa</name>
    <dbReference type="NCBI Taxonomy" id="76774"/>
    <lineage>
        <taxon>Eukaryota</taxon>
        <taxon>Fungi</taxon>
        <taxon>Dikarya</taxon>
        <taxon>Basidiomycota</taxon>
        <taxon>Ustilaginomycotina</taxon>
        <taxon>Malasseziomycetes</taxon>
        <taxon>Malasseziales</taxon>
        <taxon>Malasseziaceae</taxon>
        <taxon>Malassezia</taxon>
    </lineage>
</organism>
<dbReference type="Pfam" id="PF02902">
    <property type="entry name" value="Peptidase_C48"/>
    <property type="match status" value="1"/>
</dbReference>
<dbReference type="Gene3D" id="3.40.395.10">
    <property type="entry name" value="Adenoviral Proteinase, Chain A"/>
    <property type="match status" value="1"/>
</dbReference>
<keyword evidence="5 8" id="KW-0378">Hydrolase</keyword>
<reference evidence="8" key="1">
    <citation type="submission" date="2023-03" db="EMBL/GenBank/DDBJ databases">
        <title>Mating type loci evolution in Malassezia.</title>
        <authorList>
            <person name="Coelho M.A."/>
        </authorList>
    </citation>
    <scope>NUCLEOTIDE SEQUENCE</scope>
    <source>
        <strain evidence="8">CBS 7876</strain>
    </source>
</reference>
<dbReference type="GO" id="GO:0005737">
    <property type="term" value="C:cytoplasm"/>
    <property type="evidence" value="ECO:0007669"/>
    <property type="project" value="TreeGrafter"/>
</dbReference>
<feature type="compositionally biased region" description="Basic and acidic residues" evidence="6">
    <location>
        <begin position="22"/>
        <end position="38"/>
    </location>
</feature>
<keyword evidence="3" id="KW-0645">Protease</keyword>
<evidence type="ECO:0000256" key="4">
    <source>
        <dbReference type="ARBA" id="ARBA00022786"/>
    </source>
</evidence>
<evidence type="ECO:0000256" key="5">
    <source>
        <dbReference type="ARBA" id="ARBA00022801"/>
    </source>
</evidence>
<dbReference type="EMBL" id="CP119934">
    <property type="protein sequence ID" value="WFD01596.1"/>
    <property type="molecule type" value="Genomic_DNA"/>
</dbReference>
<feature type="region of interest" description="Disordered" evidence="6">
    <location>
        <begin position="16"/>
        <end position="170"/>
    </location>
</feature>
<feature type="region of interest" description="Disordered" evidence="6">
    <location>
        <begin position="498"/>
        <end position="553"/>
    </location>
</feature>
<sequence>MERGYLYGDGRERLRASAGAARARDTHDAGDKPARPREPSAVASPYRTPIAAATFYGKGTSPSAIAAARKRQGSEGGSPRAKHSRVQSSEPPSSDTEPGTPRRTQADDRGADAAPSPTRAKHAAAPTTPAAGAVRRVAADSSPDELDLLPPSKPLHSRMRRKDAPPAPSTQSLTIPLRAFYIGDWYACSPGLELVSFPTHFVVMLGTTECAKIAMRDVFNWMIGGEAHKLFVLVVKQASARTLLQLAPELSGTEGRVQVHFCADVRTEAQRAQWHALLQRVRHTDVRRAQLLPEAGAASLLARLEESAQHAMRLPTPGELPGMLDKASLAASAPSEATGPSEAPAPQDPRLSRVEVEEGARRSTRHRPRAEAPSAPVLRYPASGPYAVTILESDLHRLDEDEYLNDTIIEFGLRYFLEQVRQRDERLADQIHLFNSFFFQKMTEFRDRAKSYELVRKWTKGVDVFSKRYLVVPINEHMHWFLAIVVNPAAILQPREPSAVRRSLRSTPEHSPATSDTESRSTPGASPRRRGVPTKIVPGERRPPPPPPEPEPAYVLVLDSLGGAHGPVKTALRDYLRLEARDKQHVPPDTDLRRLGDPVHVDVHVASQPNFCDCGLYLLHNFQCFFSDPQVYMRAALASRRGSSQPDEVWRAGDMRQYRQDWQDLLRRLSAAWHRAPSP</sequence>
<dbReference type="InterPro" id="IPR038765">
    <property type="entry name" value="Papain-like_cys_pep_sf"/>
</dbReference>
<evidence type="ECO:0000256" key="6">
    <source>
        <dbReference type="SAM" id="MobiDB-lite"/>
    </source>
</evidence>
<dbReference type="SUPFAM" id="SSF54001">
    <property type="entry name" value="Cysteine proteinases"/>
    <property type="match status" value="1"/>
</dbReference>